<proteinExistence type="predicted"/>
<keyword evidence="2" id="KW-1185">Reference proteome</keyword>
<organism evidence="1 2">
    <name type="scientific">Brevibacillus phage Abouo</name>
    <dbReference type="NCBI Taxonomy" id="1296661"/>
    <lineage>
        <taxon>Viruses</taxon>
        <taxon>Duplodnaviria</taxon>
        <taxon>Heunggongvirae</taxon>
        <taxon>Uroviricota</taxon>
        <taxon>Caudoviricetes</taxon>
        <taxon>Abouovirus</taxon>
        <taxon>Abouovirus abouo</taxon>
    </lineage>
</organism>
<dbReference type="EMBL" id="KC595517">
    <property type="protein sequence ID" value="AGR47508.1"/>
    <property type="molecule type" value="Genomic_DNA"/>
</dbReference>
<evidence type="ECO:0000313" key="2">
    <source>
        <dbReference type="Proteomes" id="UP000015096"/>
    </source>
</evidence>
<dbReference type="GeneID" id="26646144"/>
<reference evidence="1 2" key="1">
    <citation type="journal article" date="2013" name="Genome Announc.">
        <title>Complete Genome Sequences of Five Paenibacillus larvae Bacteriophages.</title>
        <authorList>
            <person name="Sheflo M.A."/>
            <person name="Gardner A.V."/>
            <person name="Merrill B.D."/>
            <person name="Fisher J.N."/>
            <person name="Lunt B.L."/>
            <person name="Breakwell D.P."/>
            <person name="Grose J.H."/>
            <person name="Burnett S.H."/>
        </authorList>
    </citation>
    <scope>NUCLEOTIDE SEQUENCE [LARGE SCALE GENOMIC DNA]</scope>
</reference>
<protein>
    <submittedName>
        <fullName evidence="1">Uncharacterized protein</fullName>
    </submittedName>
</protein>
<accession>S5MAA3</accession>
<sequence length="91" mass="10219">MWIETPKQLRGLAEGTILQAFYSEDGEHCMATGDLISYTPAGNVEFVVIKKGNTTRFRRVDGTSSYEYIAQELLENFDNGIQLIKKGESLL</sequence>
<dbReference type="KEGG" id="vg:26646144"/>
<name>S5MAA3_9CAUD</name>
<dbReference type="RefSeq" id="YP_009220137.1">
    <property type="nucleotide sequence ID" value="NC_029029.1"/>
</dbReference>
<gene>
    <name evidence="1" type="ORF">ABOUO_80</name>
</gene>
<evidence type="ECO:0000313" key="1">
    <source>
        <dbReference type="EMBL" id="AGR47508.1"/>
    </source>
</evidence>
<dbReference type="Proteomes" id="UP000015096">
    <property type="component" value="Segment"/>
</dbReference>